<evidence type="ECO:0000313" key="6">
    <source>
        <dbReference type="EMBL" id="EEQ97769.1"/>
    </source>
</evidence>
<dbReference type="PANTHER" id="PTHR10231">
    <property type="entry name" value="NUCLEOTIDE-SUGAR TRANSMEMBRANE TRANSPORTER"/>
    <property type="match status" value="1"/>
</dbReference>
<dbReference type="RefSeq" id="XP_002765052.1">
    <property type="nucleotide sequence ID" value="XM_002765006.1"/>
</dbReference>
<evidence type="ECO:0000313" key="7">
    <source>
        <dbReference type="Proteomes" id="UP000007800"/>
    </source>
</evidence>
<dbReference type="GO" id="GO:0015165">
    <property type="term" value="F:pyrimidine nucleotide-sugar transmembrane transporter activity"/>
    <property type="evidence" value="ECO:0007669"/>
    <property type="project" value="InterPro"/>
</dbReference>
<reference evidence="6 7" key="1">
    <citation type="submission" date="2008-07" db="EMBL/GenBank/DDBJ databases">
        <authorList>
            <person name="El-Sayed N."/>
            <person name="Caler E."/>
            <person name="Inman J."/>
            <person name="Amedeo P."/>
            <person name="Hass B."/>
            <person name="Wortman J."/>
        </authorList>
    </citation>
    <scope>NUCLEOTIDE SEQUENCE [LARGE SCALE GENOMIC DNA]</scope>
    <source>
        <strain evidence="7">ATCC 50983 / TXsc</strain>
    </source>
</reference>
<gene>
    <name evidence="6" type="ORF">Pmar_PMAR004508</name>
</gene>
<name>C5LZV1_PERM5</name>
<dbReference type="EMBL" id="GG686971">
    <property type="protein sequence ID" value="EEQ97769.1"/>
    <property type="molecule type" value="Genomic_DNA"/>
</dbReference>
<dbReference type="AlphaFoldDB" id="C5LZV1"/>
<evidence type="ECO:0000256" key="4">
    <source>
        <dbReference type="ARBA" id="ARBA00023136"/>
    </source>
</evidence>
<dbReference type="GeneID" id="9037149"/>
<feature type="transmembrane region" description="Helical" evidence="5">
    <location>
        <begin position="208"/>
        <end position="225"/>
    </location>
</feature>
<evidence type="ECO:0000256" key="1">
    <source>
        <dbReference type="ARBA" id="ARBA00004141"/>
    </source>
</evidence>
<accession>C5LZV1</accession>
<keyword evidence="4 5" id="KW-0472">Membrane</keyword>
<evidence type="ECO:0000256" key="2">
    <source>
        <dbReference type="ARBA" id="ARBA00022692"/>
    </source>
</evidence>
<evidence type="ECO:0008006" key="8">
    <source>
        <dbReference type="Google" id="ProtNLM"/>
    </source>
</evidence>
<evidence type="ECO:0000256" key="5">
    <source>
        <dbReference type="SAM" id="Phobius"/>
    </source>
</evidence>
<feature type="transmembrane region" description="Helical" evidence="5">
    <location>
        <begin position="258"/>
        <end position="275"/>
    </location>
</feature>
<sequence>MLADHLIGSVLAFTVEYFRNKEGRRSDRLGMTWRDLKLMTPLAVLYSVSDLSTMQAIDYGNSPTMTVVAQTRLLLVAVLSYYCLGHTMSDLHSLMGVVICALAFTLTEEHVIAPSAIPWSVSKALLSSVCSVYLEWLMKGDSRGFLATAARFKLISFVLTLSGLLLIHGPHNVLGFKPICGSLQIPVACDHGRTCECLYDVGMNLQSWIAFIVIVLNGWITAYVLKSVSATAKYVCSALAAPILYVLSWLAGRREFQPVPFLLVCLLVLQVSVYSRNKTKRGRSELTKVVSTGDFGEWLQGYRVVDVPPSQIYTRGESV</sequence>
<feature type="transmembrane region" description="Helical" evidence="5">
    <location>
        <begin position="150"/>
        <end position="168"/>
    </location>
</feature>
<evidence type="ECO:0000256" key="3">
    <source>
        <dbReference type="ARBA" id="ARBA00022989"/>
    </source>
</evidence>
<keyword evidence="7" id="KW-1185">Reference proteome</keyword>
<dbReference type="InterPro" id="IPR007271">
    <property type="entry name" value="Nuc_sug_transpt"/>
</dbReference>
<feature type="transmembrane region" description="Helical" evidence="5">
    <location>
        <begin position="232"/>
        <end position="252"/>
    </location>
</feature>
<dbReference type="InParanoid" id="C5LZV1"/>
<keyword evidence="2 5" id="KW-0812">Transmembrane</keyword>
<organism evidence="7">
    <name type="scientific">Perkinsus marinus (strain ATCC 50983 / TXsc)</name>
    <dbReference type="NCBI Taxonomy" id="423536"/>
    <lineage>
        <taxon>Eukaryota</taxon>
        <taxon>Sar</taxon>
        <taxon>Alveolata</taxon>
        <taxon>Perkinsozoa</taxon>
        <taxon>Perkinsea</taxon>
        <taxon>Perkinsida</taxon>
        <taxon>Perkinsidae</taxon>
        <taxon>Perkinsus</taxon>
    </lineage>
</organism>
<dbReference type="OrthoDB" id="462529at2759"/>
<protein>
    <recommendedName>
        <fullName evidence="8">Sugar phosphate transporter domain-containing protein</fullName>
    </recommendedName>
</protein>
<keyword evidence="3 5" id="KW-1133">Transmembrane helix</keyword>
<dbReference type="Proteomes" id="UP000007800">
    <property type="component" value="Unassembled WGS sequence"/>
</dbReference>
<dbReference type="GO" id="GO:0000139">
    <property type="term" value="C:Golgi membrane"/>
    <property type="evidence" value="ECO:0007669"/>
    <property type="project" value="InterPro"/>
</dbReference>
<proteinExistence type="predicted"/>
<comment type="subcellular location">
    <subcellularLocation>
        <location evidence="1">Membrane</location>
        <topology evidence="1">Multi-pass membrane protein</topology>
    </subcellularLocation>
</comment>